<dbReference type="SUPFAM" id="SSF53474">
    <property type="entry name" value="alpha/beta-Hydrolases"/>
    <property type="match status" value="1"/>
</dbReference>
<dbReference type="STRING" id="158607.A0A2P5HY56"/>
<dbReference type="PANTHER" id="PTHR11559">
    <property type="entry name" value="CARBOXYLESTERASE"/>
    <property type="match status" value="1"/>
</dbReference>
<evidence type="ECO:0000313" key="3">
    <source>
        <dbReference type="EMBL" id="POS75184.1"/>
    </source>
</evidence>
<dbReference type="Pfam" id="PF00135">
    <property type="entry name" value="COesterase"/>
    <property type="match status" value="1"/>
</dbReference>
<accession>A0A2P5HY56</accession>
<dbReference type="Gene3D" id="3.40.50.1820">
    <property type="entry name" value="alpha/beta hydrolase"/>
    <property type="match status" value="1"/>
</dbReference>
<dbReference type="InterPro" id="IPR002018">
    <property type="entry name" value="CarbesteraseB"/>
</dbReference>
<keyword evidence="4" id="KW-1185">Reference proteome</keyword>
<dbReference type="InterPro" id="IPR029058">
    <property type="entry name" value="AB_hydrolase_fold"/>
</dbReference>
<reference evidence="3" key="1">
    <citation type="submission" date="2017-09" db="EMBL/GenBank/DDBJ databases">
        <title>Polyketide synthases of a Diaporthe helianthi virulent isolate.</title>
        <authorList>
            <person name="Baroncelli R."/>
        </authorList>
    </citation>
    <scope>NUCLEOTIDE SEQUENCE [LARGE SCALE GENOMIC DNA]</scope>
    <source>
        <strain evidence="3">7/96</strain>
    </source>
</reference>
<gene>
    <name evidence="3" type="ORF">DHEL01_v206413</name>
</gene>
<proteinExistence type="predicted"/>
<name>A0A2P5HY56_DIAHE</name>
<organism evidence="3 4">
    <name type="scientific">Diaporthe helianthi</name>
    <dbReference type="NCBI Taxonomy" id="158607"/>
    <lineage>
        <taxon>Eukaryota</taxon>
        <taxon>Fungi</taxon>
        <taxon>Dikarya</taxon>
        <taxon>Ascomycota</taxon>
        <taxon>Pezizomycotina</taxon>
        <taxon>Sordariomycetes</taxon>
        <taxon>Sordariomycetidae</taxon>
        <taxon>Diaporthales</taxon>
        <taxon>Diaporthaceae</taxon>
        <taxon>Diaporthe</taxon>
    </lineage>
</organism>
<feature type="signal peptide" evidence="1">
    <location>
        <begin position="1"/>
        <end position="29"/>
    </location>
</feature>
<evidence type="ECO:0000256" key="1">
    <source>
        <dbReference type="SAM" id="SignalP"/>
    </source>
</evidence>
<dbReference type="EMBL" id="MAVT02000519">
    <property type="protein sequence ID" value="POS75184.1"/>
    <property type="molecule type" value="Genomic_DNA"/>
</dbReference>
<dbReference type="OrthoDB" id="408631at2759"/>
<evidence type="ECO:0000313" key="4">
    <source>
        <dbReference type="Proteomes" id="UP000094444"/>
    </source>
</evidence>
<comment type="caution">
    <text evidence="3">The sequence shown here is derived from an EMBL/GenBank/DDBJ whole genome shotgun (WGS) entry which is preliminary data.</text>
</comment>
<dbReference type="AlphaFoldDB" id="A0A2P5HY56"/>
<dbReference type="InterPro" id="IPR050309">
    <property type="entry name" value="Type-B_Carboxylest/Lipase"/>
</dbReference>
<dbReference type="Proteomes" id="UP000094444">
    <property type="component" value="Unassembled WGS sequence"/>
</dbReference>
<evidence type="ECO:0000259" key="2">
    <source>
        <dbReference type="Pfam" id="PF00135"/>
    </source>
</evidence>
<feature type="domain" description="Carboxylesterase type B" evidence="2">
    <location>
        <begin position="59"/>
        <end position="542"/>
    </location>
</feature>
<protein>
    <submittedName>
        <fullName evidence="3">Carboxylesterase</fullName>
    </submittedName>
</protein>
<dbReference type="InParanoid" id="A0A2P5HY56"/>
<keyword evidence="1" id="KW-0732">Signal</keyword>
<sequence>MSKLPLVLFQVAMFVRALTLAAITGTAVASPLRRNNQTETPSVDLGYEIHTAATTNVRRSSGGYYVFSNIPFAEQPIDDLRFHTVGLPQGNNSLVNNGSTDVICMQSYPEWIIELTAQSTGVPTEMMEQIMLSQPGQTEACLVLDVYVPIDVFMRNATEPAPVLVWIHGGGFTSGSKPSVGSPAGIIARSKMNNDEGLIVVSINYRLGLFGWLGAGGITPNLGLHDQRVALEWVQKYINRFGGSKDRVTAIGESAGATSVLHHVTAYGGQGSLPFAQGIIQSPAFQFNLNLTDAYETTLKEVISNASQLASLDSETLKAVNFGAAKGAPKGQFTYGPAPDGTYVPALPQVLLAQGRFHEKVKVMAGHNSLEAVPFVPTTINSEADLIEALVASFPEVANLTHMLNTLYPAEAYANQFLRGVQLVGDVDFSCTTRYLALALENQTHNYIFAVPPGYHAQDTAYTFFNGDTSTLNDGVAVDPAIAAVLQDYIVGFAATGVPADNPACTAPNFPLYGEDAAVVQITAQGVIAGKDDMANERCAWWQQAMVEGIV</sequence>
<feature type="chain" id="PRO_5015125627" evidence="1">
    <location>
        <begin position="30"/>
        <end position="551"/>
    </location>
</feature>